<gene>
    <name evidence="2" type="ORF">N4261_23430</name>
</gene>
<protein>
    <submittedName>
        <fullName evidence="2">PEP-CTERM sorting domain-containing protein</fullName>
    </submittedName>
</protein>
<reference evidence="2" key="1">
    <citation type="submission" date="2022-10" db="EMBL/GenBank/DDBJ databases">
        <title>Characterization and whole genome sequencing of a new Roseateles species, isolated from fresh water.</title>
        <authorList>
            <person name="Guliayeva D.Y."/>
            <person name="Akhremchuk A.E."/>
            <person name="Sikolenko M.A."/>
            <person name="Valentovich L.N."/>
            <person name="Sidarenka A.V."/>
        </authorList>
    </citation>
    <scope>NUCLEOTIDE SEQUENCE</scope>
    <source>
        <strain evidence="2">BIM B-1768</strain>
    </source>
</reference>
<keyword evidence="3" id="KW-1185">Reference proteome</keyword>
<evidence type="ECO:0000313" key="3">
    <source>
        <dbReference type="Proteomes" id="UP001064933"/>
    </source>
</evidence>
<dbReference type="InterPro" id="IPR013424">
    <property type="entry name" value="Ice-binding_C"/>
</dbReference>
<dbReference type="RefSeq" id="WP_261757645.1">
    <property type="nucleotide sequence ID" value="NZ_CP104562.2"/>
</dbReference>
<accession>A0ABY6AYA4</accession>
<feature type="domain" description="Ice-binding protein C-terminal" evidence="1">
    <location>
        <begin position="386"/>
        <end position="410"/>
    </location>
</feature>
<dbReference type="NCBIfam" id="TIGR02595">
    <property type="entry name" value="PEP_CTERM"/>
    <property type="match status" value="1"/>
</dbReference>
<dbReference type="Pfam" id="PF07589">
    <property type="entry name" value="PEP-CTERM"/>
    <property type="match status" value="1"/>
</dbReference>
<evidence type="ECO:0000259" key="1">
    <source>
        <dbReference type="Pfam" id="PF07589"/>
    </source>
</evidence>
<dbReference type="Proteomes" id="UP001064933">
    <property type="component" value="Chromosome"/>
</dbReference>
<sequence length="427" mass="45807">MPLGGASALAGAAREEQSMRLKPQYLPITGRGFRGRRCAVNRHKVALHRHRTVRGVPMSHSITPRPLPTTGTIVRSRGRRQGKALALVLAGSLSTSMGLSAQTFDAYTVVDVYVPGQSVVRRSEPYTQAGALVDQQRLVARPEDLDGEAQGLTSISVTMAPGRMGLFTQSTASLTTPQYDQSVGVWGEASATIADRFIVSCPTCVVGSVGWLTVKLRFDGQHQLEAQVPPSASDNTRFFGSAGWGTSFSMQAQNVPWEPSPDPYPSPDPSSISRSMWERDFHDNDGTDQEGRYFEEPESLTVAFVFGQPVDFQWSATVNTLAMVLPLSQSPSAGVVSGWSMSQVDLAHAFIWDGITVLDSSYQPVSGYVARNANGLDYAQSFAVAAVPEPGTWLLMGTGVALLSLVARRRRQGTPLETGSPSSASAA</sequence>
<organism evidence="2 3">
    <name type="scientific">Roseateles amylovorans</name>
    <dbReference type="NCBI Taxonomy" id="2978473"/>
    <lineage>
        <taxon>Bacteria</taxon>
        <taxon>Pseudomonadati</taxon>
        <taxon>Pseudomonadota</taxon>
        <taxon>Betaproteobacteria</taxon>
        <taxon>Burkholderiales</taxon>
        <taxon>Sphaerotilaceae</taxon>
        <taxon>Roseateles</taxon>
    </lineage>
</organism>
<dbReference type="EMBL" id="CP104562">
    <property type="protein sequence ID" value="UXH77887.1"/>
    <property type="molecule type" value="Genomic_DNA"/>
</dbReference>
<name>A0ABY6AYA4_9BURK</name>
<proteinExistence type="predicted"/>
<evidence type="ECO:0000313" key="2">
    <source>
        <dbReference type="EMBL" id="UXH77887.1"/>
    </source>
</evidence>